<gene>
    <name evidence="1" type="ORF">INT45_007432</name>
</gene>
<reference evidence="1 2" key="1">
    <citation type="submission" date="2020-12" db="EMBL/GenBank/DDBJ databases">
        <title>Metabolic potential, ecology and presence of endohyphal bacteria is reflected in genomic diversity of Mucoromycotina.</title>
        <authorList>
            <person name="Muszewska A."/>
            <person name="Okrasinska A."/>
            <person name="Steczkiewicz K."/>
            <person name="Drgas O."/>
            <person name="Orlowska M."/>
            <person name="Perlinska-Lenart U."/>
            <person name="Aleksandrzak-Piekarczyk T."/>
            <person name="Szatraj K."/>
            <person name="Zielenkiewicz U."/>
            <person name="Pilsyk S."/>
            <person name="Malc E."/>
            <person name="Mieczkowski P."/>
            <person name="Kruszewska J.S."/>
            <person name="Biernat P."/>
            <person name="Pawlowska J."/>
        </authorList>
    </citation>
    <scope>NUCLEOTIDE SEQUENCE [LARGE SCALE GENOMIC DNA]</scope>
    <source>
        <strain evidence="1 2">CBS 142.35</strain>
    </source>
</reference>
<protein>
    <submittedName>
        <fullName evidence="1">Uncharacterized protein</fullName>
    </submittedName>
</protein>
<keyword evidence="2" id="KW-1185">Reference proteome</keyword>
<name>A0A8H7VQA5_9FUNG</name>
<evidence type="ECO:0000313" key="1">
    <source>
        <dbReference type="EMBL" id="KAG2227407.1"/>
    </source>
</evidence>
<dbReference type="EMBL" id="JAEPRB010000007">
    <property type="protein sequence ID" value="KAG2227407.1"/>
    <property type="molecule type" value="Genomic_DNA"/>
</dbReference>
<feature type="non-terminal residue" evidence="1">
    <location>
        <position position="1"/>
    </location>
</feature>
<organism evidence="1 2">
    <name type="scientific">Circinella minor</name>
    <dbReference type="NCBI Taxonomy" id="1195481"/>
    <lineage>
        <taxon>Eukaryota</taxon>
        <taxon>Fungi</taxon>
        <taxon>Fungi incertae sedis</taxon>
        <taxon>Mucoromycota</taxon>
        <taxon>Mucoromycotina</taxon>
        <taxon>Mucoromycetes</taxon>
        <taxon>Mucorales</taxon>
        <taxon>Lichtheimiaceae</taxon>
        <taxon>Circinella</taxon>
    </lineage>
</organism>
<comment type="caution">
    <text evidence="1">The sequence shown here is derived from an EMBL/GenBank/DDBJ whole genome shotgun (WGS) entry which is preliminary data.</text>
</comment>
<sequence>MLTKSALDASALKGYQQLHFFTNKLHADGIYILTEIASIKAPTCLEDFDTYSHYLDDLAAVFNFYKDNCIPLPRDKTRTLYMKRRPTLHDEEL</sequence>
<evidence type="ECO:0000313" key="2">
    <source>
        <dbReference type="Proteomes" id="UP000646827"/>
    </source>
</evidence>
<dbReference type="Proteomes" id="UP000646827">
    <property type="component" value="Unassembled WGS sequence"/>
</dbReference>
<dbReference type="OrthoDB" id="2370938at2759"/>
<accession>A0A8H7VQA5</accession>
<proteinExistence type="predicted"/>
<dbReference type="AlphaFoldDB" id="A0A8H7VQA5"/>